<dbReference type="SUPFAM" id="SSF53254">
    <property type="entry name" value="Phosphoglycerate mutase-like"/>
    <property type="match status" value="1"/>
</dbReference>
<name>A0ABX5Y4I0_9MICC</name>
<dbReference type="InterPro" id="IPR050275">
    <property type="entry name" value="PGM_Phosphatase"/>
</dbReference>
<organism evidence="1 2">
    <name type="scientific">Glutamicibacter halophytocola</name>
    <dbReference type="NCBI Taxonomy" id="1933880"/>
    <lineage>
        <taxon>Bacteria</taxon>
        <taxon>Bacillati</taxon>
        <taxon>Actinomycetota</taxon>
        <taxon>Actinomycetes</taxon>
        <taxon>Micrococcales</taxon>
        <taxon>Micrococcaceae</taxon>
        <taxon>Glutamicibacter</taxon>
    </lineage>
</organism>
<dbReference type="InterPro" id="IPR001345">
    <property type="entry name" value="PG/BPGM_mutase_AS"/>
</dbReference>
<evidence type="ECO:0000313" key="1">
    <source>
        <dbReference type="EMBL" id="QDY65009.1"/>
    </source>
</evidence>
<dbReference type="CDD" id="cd07067">
    <property type="entry name" value="HP_PGM_like"/>
    <property type="match status" value="1"/>
</dbReference>
<reference evidence="1 2" key="1">
    <citation type="submission" date="2019-07" db="EMBL/GenBank/DDBJ databases">
        <title>Complete Genome Sequence of drought tolerant Plant Growth-Promoting Rhizobacterium Glutamicibacter halophytocola DR408.</title>
        <authorList>
            <person name="Nishu S.D."/>
            <person name="Lee T.K."/>
        </authorList>
    </citation>
    <scope>NUCLEOTIDE SEQUENCE [LARGE SCALE GENOMIC DNA]</scope>
    <source>
        <strain evidence="1 2">DR408</strain>
    </source>
</reference>
<dbReference type="RefSeq" id="WP_146274922.1">
    <property type="nucleotide sequence ID" value="NZ_CP042260.1"/>
</dbReference>
<evidence type="ECO:0000313" key="2">
    <source>
        <dbReference type="Proteomes" id="UP000320717"/>
    </source>
</evidence>
<dbReference type="InterPro" id="IPR013078">
    <property type="entry name" value="His_Pase_superF_clade-1"/>
</dbReference>
<dbReference type="SMART" id="SM00855">
    <property type="entry name" value="PGAM"/>
    <property type="match status" value="1"/>
</dbReference>
<gene>
    <name evidence="1" type="ORF">FQA45_01010</name>
</gene>
<proteinExistence type="predicted"/>
<dbReference type="Gene3D" id="3.40.50.1240">
    <property type="entry name" value="Phosphoglycerate mutase-like"/>
    <property type="match status" value="1"/>
</dbReference>
<protein>
    <submittedName>
        <fullName evidence="1">Histidine phosphatase family protein</fullName>
    </submittedName>
</protein>
<accession>A0ABX5Y4I0</accession>
<dbReference type="PANTHER" id="PTHR48100">
    <property type="entry name" value="BROAD-SPECIFICITY PHOSPHATASE YOR283W-RELATED"/>
    <property type="match status" value="1"/>
</dbReference>
<sequence length="221" mass="23322">MRLILIRHGQTASNIGRHLDTGAPGAPLTELGQEQARALPEALEGQRIDGIFSSNLLRTQQTAAPLAQARGLSIQIRAGLQEIPAGDLEMANDEESIQSYLGVVMEWAAGNEQGKMPGTACTGAMVLGKFDQVVDEILGQGLEAAALVSHGAIIRAWVGSRAVNLEPGFTARTPVANTGVVVLEQRAGRWVVVQWQEQALGGRELDDRGDDGAAAQALTAE</sequence>
<dbReference type="PANTHER" id="PTHR48100:SF58">
    <property type="entry name" value="PE-PGRS FAMILY PROTEIN PE_PGRS11"/>
    <property type="match status" value="1"/>
</dbReference>
<dbReference type="Pfam" id="PF00300">
    <property type="entry name" value="His_Phos_1"/>
    <property type="match status" value="1"/>
</dbReference>
<keyword evidence="2" id="KW-1185">Reference proteome</keyword>
<dbReference type="PROSITE" id="PS00175">
    <property type="entry name" value="PG_MUTASE"/>
    <property type="match status" value="1"/>
</dbReference>
<dbReference type="InterPro" id="IPR029033">
    <property type="entry name" value="His_PPase_superfam"/>
</dbReference>
<dbReference type="EMBL" id="CP042260">
    <property type="protein sequence ID" value="QDY65009.1"/>
    <property type="molecule type" value="Genomic_DNA"/>
</dbReference>
<dbReference type="Proteomes" id="UP000320717">
    <property type="component" value="Chromosome"/>
</dbReference>